<gene>
    <name evidence="2" type="primary">nosY6</name>
    <name evidence="2" type="ORF">HSR122_1770</name>
</gene>
<dbReference type="PANTHER" id="PTHR43471:SF1">
    <property type="entry name" value="ABC TRANSPORTER PERMEASE PROTEIN NOSY-RELATED"/>
    <property type="match status" value="1"/>
</dbReference>
<evidence type="ECO:0000256" key="1">
    <source>
        <dbReference type="SAM" id="Phobius"/>
    </source>
</evidence>
<dbReference type="Proteomes" id="UP000662973">
    <property type="component" value="Chromosome"/>
</dbReference>
<keyword evidence="1" id="KW-1133">Transmembrane helix</keyword>
<name>A0A897NFM6_9EURY</name>
<feature type="transmembrane region" description="Helical" evidence="1">
    <location>
        <begin position="20"/>
        <end position="41"/>
    </location>
</feature>
<dbReference type="KEGG" id="hds:HSR122_1770"/>
<keyword evidence="3" id="KW-1185">Reference proteome</keyword>
<feature type="transmembrane region" description="Helical" evidence="1">
    <location>
        <begin position="139"/>
        <end position="162"/>
    </location>
</feature>
<feature type="transmembrane region" description="Helical" evidence="1">
    <location>
        <begin position="112"/>
        <end position="133"/>
    </location>
</feature>
<sequence length="283" mass="29893">MSWIAVARKDFRDAIRSRMFLALAVVFGLFAVAIGGVYGYFDVFRDAGAANQGLILVSFVATPVSLFVTLTAVIIAHKAVVGERANGSLKILLSLPHTRLDVIIGKIVGRSLVLAVPALLSLVVGVGVGAALIGDLAPLPLLALLGAMVVLIVTYVSLMVGLSSMTSSTSLATAGAVGYFVVFELLWGTIGQVILLVRDYNPLDPPNWYFLYQNVPPGSAFNTILGEVLSVLAEAEQTAEQTGAIGQGYDAAYASPWVAAVILLLWIVVPVAIGYWRFSNADL</sequence>
<evidence type="ECO:0000313" key="3">
    <source>
        <dbReference type="Proteomes" id="UP000662973"/>
    </source>
</evidence>
<keyword evidence="1" id="KW-0472">Membrane</keyword>
<dbReference type="AlphaFoldDB" id="A0A897NFM6"/>
<feature type="transmembrane region" description="Helical" evidence="1">
    <location>
        <begin position="174"/>
        <end position="197"/>
    </location>
</feature>
<dbReference type="Pfam" id="PF12679">
    <property type="entry name" value="ABC2_membrane_2"/>
    <property type="match status" value="1"/>
</dbReference>
<evidence type="ECO:0000313" key="2">
    <source>
        <dbReference type="EMBL" id="QSG09156.1"/>
    </source>
</evidence>
<reference evidence="2 3" key="1">
    <citation type="submission" date="2020-11" db="EMBL/GenBank/DDBJ databases">
        <title>Carbohydrate-dependent, anaerobic sulfur respiration: A novel catabolism in halophilic archaea.</title>
        <authorList>
            <person name="Sorokin D.Y."/>
            <person name="Messina E."/>
            <person name="Smedile F."/>
            <person name="La Cono V."/>
            <person name="Hallsworth J.E."/>
            <person name="Yakimov M.M."/>
        </authorList>
    </citation>
    <scope>NUCLEOTIDE SEQUENCE [LARGE SCALE GENOMIC DNA]</scope>
    <source>
        <strain evidence="2 3">HSR12-2</strain>
    </source>
</reference>
<feature type="transmembrane region" description="Helical" evidence="1">
    <location>
        <begin position="53"/>
        <end position="76"/>
    </location>
</feature>
<dbReference type="GeneID" id="68852388"/>
<organism evidence="2 3">
    <name type="scientific">Halapricum desulfuricans</name>
    <dbReference type="NCBI Taxonomy" id="2841257"/>
    <lineage>
        <taxon>Archaea</taxon>
        <taxon>Methanobacteriati</taxon>
        <taxon>Methanobacteriota</taxon>
        <taxon>Stenosarchaea group</taxon>
        <taxon>Halobacteria</taxon>
        <taxon>Halobacteriales</taxon>
        <taxon>Haloarculaceae</taxon>
        <taxon>Halapricum</taxon>
    </lineage>
</organism>
<dbReference type="GO" id="GO:0140359">
    <property type="term" value="F:ABC-type transporter activity"/>
    <property type="evidence" value="ECO:0007669"/>
    <property type="project" value="InterPro"/>
</dbReference>
<feature type="transmembrane region" description="Helical" evidence="1">
    <location>
        <begin position="257"/>
        <end position="278"/>
    </location>
</feature>
<proteinExistence type="predicted"/>
<accession>A0A897NFM6</accession>
<dbReference type="PANTHER" id="PTHR43471">
    <property type="entry name" value="ABC TRANSPORTER PERMEASE"/>
    <property type="match status" value="1"/>
</dbReference>
<protein>
    <submittedName>
        <fullName evidence="2">ABC-type transport system involved in multi-copper enzyme maturation, permease component</fullName>
    </submittedName>
</protein>
<keyword evidence="1" id="KW-0812">Transmembrane</keyword>
<dbReference type="GO" id="GO:0005886">
    <property type="term" value="C:plasma membrane"/>
    <property type="evidence" value="ECO:0007669"/>
    <property type="project" value="UniProtKB-SubCell"/>
</dbReference>
<dbReference type="EMBL" id="CP064788">
    <property type="protein sequence ID" value="QSG09156.1"/>
    <property type="molecule type" value="Genomic_DNA"/>
</dbReference>
<dbReference type="RefSeq" id="WP_229109165.1">
    <property type="nucleotide sequence ID" value="NZ_CP064788.1"/>
</dbReference>